<dbReference type="InterPro" id="IPR050595">
    <property type="entry name" value="Bact_response_regulator"/>
</dbReference>
<gene>
    <name evidence="4" type="ORF">DW355_16565</name>
</gene>
<dbReference type="PANTHER" id="PTHR44591:SF23">
    <property type="entry name" value="CHEY SUBFAMILY"/>
    <property type="match status" value="1"/>
</dbReference>
<dbReference type="PROSITE" id="PS50110">
    <property type="entry name" value="RESPONSE_REGULATORY"/>
    <property type="match status" value="1"/>
</dbReference>
<keyword evidence="1 2" id="KW-0597">Phosphoprotein</keyword>
<dbReference type="CDD" id="cd17535">
    <property type="entry name" value="REC_NarL-like"/>
    <property type="match status" value="1"/>
</dbReference>
<dbReference type="Pfam" id="PF00072">
    <property type="entry name" value="Response_reg"/>
    <property type="match status" value="1"/>
</dbReference>
<reference evidence="4 5" key="1">
    <citation type="submission" date="2018-07" db="EMBL/GenBank/DDBJ databases">
        <title>Exploring interactions and the metabolic potential of the ultra-small soil bacteria Hylemonella gracilis.</title>
        <authorList>
            <person name="Tyc O."/>
            <person name="Kulkarni P."/>
            <person name="Gawehns F."/>
            <person name="Hundscheid M."/>
            <person name="Zweers H."/>
            <person name="Garbeva P."/>
        </authorList>
    </citation>
    <scope>NUCLEOTIDE SEQUENCE [LARGE SCALE GENOMIC DNA]</scope>
    <source>
        <strain evidence="4 5">NS1</strain>
    </source>
</reference>
<dbReference type="EMBL" id="CP031395">
    <property type="protein sequence ID" value="QBK06113.1"/>
    <property type="molecule type" value="Genomic_DNA"/>
</dbReference>
<dbReference type="RefSeq" id="WP_131281759.1">
    <property type="nucleotide sequence ID" value="NZ_CP031395.1"/>
</dbReference>
<dbReference type="InterPro" id="IPR001789">
    <property type="entry name" value="Sig_transdc_resp-reg_receiver"/>
</dbReference>
<keyword evidence="4" id="KW-0238">DNA-binding</keyword>
<feature type="domain" description="Response regulatory" evidence="3">
    <location>
        <begin position="2"/>
        <end position="118"/>
    </location>
</feature>
<dbReference type="Gene3D" id="3.40.50.2300">
    <property type="match status" value="1"/>
</dbReference>
<name>A0A4P6ULR7_9BURK</name>
<organism evidence="4 5">
    <name type="scientific">Hylemonella gracilis</name>
    <dbReference type="NCBI Taxonomy" id="80880"/>
    <lineage>
        <taxon>Bacteria</taxon>
        <taxon>Pseudomonadati</taxon>
        <taxon>Pseudomonadota</taxon>
        <taxon>Betaproteobacteria</taxon>
        <taxon>Burkholderiales</taxon>
        <taxon>Comamonadaceae</taxon>
        <taxon>Hylemonella</taxon>
    </lineage>
</organism>
<evidence type="ECO:0000313" key="5">
    <source>
        <dbReference type="Proteomes" id="UP000292939"/>
    </source>
</evidence>
<dbReference type="AlphaFoldDB" id="A0A4P6ULR7"/>
<dbReference type="GO" id="GO:0003677">
    <property type="term" value="F:DNA binding"/>
    <property type="evidence" value="ECO:0007669"/>
    <property type="project" value="UniProtKB-KW"/>
</dbReference>
<dbReference type="PANTHER" id="PTHR44591">
    <property type="entry name" value="STRESS RESPONSE REGULATOR PROTEIN 1"/>
    <property type="match status" value="1"/>
</dbReference>
<evidence type="ECO:0000256" key="2">
    <source>
        <dbReference type="PROSITE-ProRule" id="PRU00169"/>
    </source>
</evidence>
<dbReference type="SUPFAM" id="SSF52172">
    <property type="entry name" value="CheY-like"/>
    <property type="match status" value="1"/>
</dbReference>
<dbReference type="Proteomes" id="UP000292939">
    <property type="component" value="Chromosome"/>
</dbReference>
<sequence>MKILIVDHSELIRFRLTRQLWTTPGIGQVIAVADCLQALRLLGYMQPALMVLDPQLPDGDVVHLIPQFKSNYKDLKVVVLTNVSTDYNRQRCLQAGADWFFDKSTEFEQLLQLSDSTTLQRTP</sequence>
<accession>A0A4P6ULR7</accession>
<dbReference type="KEGG" id="hgr:DW355_16565"/>
<evidence type="ECO:0000313" key="4">
    <source>
        <dbReference type="EMBL" id="QBK06113.1"/>
    </source>
</evidence>
<evidence type="ECO:0000256" key="1">
    <source>
        <dbReference type="ARBA" id="ARBA00022553"/>
    </source>
</evidence>
<dbReference type="GO" id="GO:0000160">
    <property type="term" value="P:phosphorelay signal transduction system"/>
    <property type="evidence" value="ECO:0007669"/>
    <property type="project" value="InterPro"/>
</dbReference>
<protein>
    <submittedName>
        <fullName evidence="4">DNA-binding response regulator</fullName>
    </submittedName>
</protein>
<dbReference type="InterPro" id="IPR011006">
    <property type="entry name" value="CheY-like_superfamily"/>
</dbReference>
<dbReference type="OrthoDB" id="8562345at2"/>
<evidence type="ECO:0000259" key="3">
    <source>
        <dbReference type="PROSITE" id="PS50110"/>
    </source>
</evidence>
<dbReference type="InterPro" id="IPR058245">
    <property type="entry name" value="NreC/VraR/RcsB-like_REC"/>
</dbReference>
<dbReference type="SMART" id="SM00448">
    <property type="entry name" value="REC"/>
    <property type="match status" value="1"/>
</dbReference>
<feature type="modified residue" description="4-aspartylphosphate" evidence="2">
    <location>
        <position position="53"/>
    </location>
</feature>
<proteinExistence type="predicted"/>